<reference evidence="9 10" key="1">
    <citation type="submission" date="2020-12" db="EMBL/GenBank/DDBJ databases">
        <authorList>
            <person name="Zhou J."/>
        </authorList>
    </citation>
    <scope>NUCLEOTIDE SEQUENCE [LARGE SCALE GENOMIC DNA]</scope>
    <source>
        <strain evidence="9 10">CCUG 61299</strain>
    </source>
</reference>
<dbReference type="EC" id="2.7.1.176" evidence="2"/>
<dbReference type="KEGG" id="awe:JG540_00740"/>
<evidence type="ECO:0000256" key="2">
    <source>
        <dbReference type="ARBA" id="ARBA00011963"/>
    </source>
</evidence>
<evidence type="ECO:0000256" key="4">
    <source>
        <dbReference type="ARBA" id="ARBA00022840"/>
    </source>
</evidence>
<comment type="catalytic activity">
    <reaction evidence="6">
        <text>UDP-N-acetyl-alpha-D-glucosamine + ATP = UDP-N-acetyl-alpha-D-glucosamine 3'-phosphate + ADP + H(+)</text>
        <dbReference type="Rhea" id="RHEA:32671"/>
        <dbReference type="ChEBI" id="CHEBI:15378"/>
        <dbReference type="ChEBI" id="CHEBI:30616"/>
        <dbReference type="ChEBI" id="CHEBI:57705"/>
        <dbReference type="ChEBI" id="CHEBI:64353"/>
        <dbReference type="ChEBI" id="CHEBI:456216"/>
        <dbReference type="EC" id="2.7.1.176"/>
    </reaction>
</comment>
<evidence type="ECO:0000313" key="9">
    <source>
        <dbReference type="EMBL" id="QQM67469.1"/>
    </source>
</evidence>
<dbReference type="InterPro" id="IPR010488">
    <property type="entry name" value="Zeta_toxin_domain"/>
</dbReference>
<evidence type="ECO:0000256" key="3">
    <source>
        <dbReference type="ARBA" id="ARBA00022741"/>
    </source>
</evidence>
<dbReference type="SUPFAM" id="SSF52540">
    <property type="entry name" value="P-loop containing nucleoside triphosphate hydrolases"/>
    <property type="match status" value="1"/>
</dbReference>
<feature type="domain" description="Zeta toxin" evidence="8">
    <location>
        <begin position="80"/>
        <end position="179"/>
    </location>
</feature>
<keyword evidence="10" id="KW-1185">Reference proteome</keyword>
<evidence type="ECO:0000259" key="8">
    <source>
        <dbReference type="Pfam" id="PF06414"/>
    </source>
</evidence>
<dbReference type="InterPro" id="IPR027417">
    <property type="entry name" value="P-loop_NTPase"/>
</dbReference>
<dbReference type="Proteomes" id="UP000595895">
    <property type="component" value="Chromosome"/>
</dbReference>
<sequence length="282" mass="30428">MAIVLAGPPGAGKSTSFNDVFARRDNAVTAGMDRSDFVVIDADEIKARLLDAARADGSLEAEIKPPVVRDLESRGEVFSSLDLSSLVHEESSMIAKMVRDDAISQRKHLVLDQVCSSMAKTAEVVNRLDAAGYSVRVVEIHATREFSLESTFGRYVDAAARGQVARRVPTEAVKSVFNADGTSKPRRAVEALLTAVPSKVSEYRRYDARELAKPPVLVEVGVRVADGRVLRRTVADPELGTPLRKKTKAEVLAAQRDRARSLLDKSGGSQPGIQRGCGSRGS</sequence>
<dbReference type="Pfam" id="PF06414">
    <property type="entry name" value="Zeta_toxin"/>
    <property type="match status" value="1"/>
</dbReference>
<keyword evidence="4" id="KW-0067">ATP-binding</keyword>
<dbReference type="GO" id="GO:0005524">
    <property type="term" value="F:ATP binding"/>
    <property type="evidence" value="ECO:0007669"/>
    <property type="project" value="UniProtKB-KW"/>
</dbReference>
<evidence type="ECO:0000313" key="10">
    <source>
        <dbReference type="Proteomes" id="UP000595895"/>
    </source>
</evidence>
<organism evidence="9 10">
    <name type="scientific">Actinomyces weissii</name>
    <dbReference type="NCBI Taxonomy" id="675090"/>
    <lineage>
        <taxon>Bacteria</taxon>
        <taxon>Bacillati</taxon>
        <taxon>Actinomycetota</taxon>
        <taxon>Actinomycetes</taxon>
        <taxon>Actinomycetales</taxon>
        <taxon>Actinomycetaceae</taxon>
        <taxon>Actinomyces</taxon>
    </lineage>
</organism>
<evidence type="ECO:0000256" key="6">
    <source>
        <dbReference type="ARBA" id="ARBA00048178"/>
    </source>
</evidence>
<protein>
    <recommendedName>
        <fullName evidence="5">UDP-N-acetylglucosamine kinase</fullName>
        <ecNumber evidence="2">2.7.1.176</ecNumber>
    </recommendedName>
    <alternativeName>
        <fullName evidence="5">UDP-N-acetylglucosamine kinase</fullName>
    </alternativeName>
</protein>
<name>A0A7T7S2I6_9ACTO</name>
<evidence type="ECO:0000256" key="5">
    <source>
        <dbReference type="ARBA" id="ARBA00032897"/>
    </source>
</evidence>
<dbReference type="AlphaFoldDB" id="A0A7T7S2I6"/>
<accession>A0A7T7S2I6</accession>
<dbReference type="GO" id="GO:0016301">
    <property type="term" value="F:kinase activity"/>
    <property type="evidence" value="ECO:0007669"/>
    <property type="project" value="InterPro"/>
</dbReference>
<comment type="similarity">
    <text evidence="1">Belongs to the zeta toxin family.</text>
</comment>
<dbReference type="EMBL" id="CP066802">
    <property type="protein sequence ID" value="QQM67469.1"/>
    <property type="molecule type" value="Genomic_DNA"/>
</dbReference>
<dbReference type="Gene3D" id="3.40.50.300">
    <property type="entry name" value="P-loop containing nucleotide triphosphate hydrolases"/>
    <property type="match status" value="1"/>
</dbReference>
<feature type="region of interest" description="Disordered" evidence="7">
    <location>
        <begin position="256"/>
        <end position="282"/>
    </location>
</feature>
<gene>
    <name evidence="9" type="ORF">JG540_00740</name>
</gene>
<evidence type="ECO:0000256" key="1">
    <source>
        <dbReference type="ARBA" id="ARBA00009104"/>
    </source>
</evidence>
<proteinExistence type="inferred from homology"/>
<evidence type="ECO:0000256" key="7">
    <source>
        <dbReference type="SAM" id="MobiDB-lite"/>
    </source>
</evidence>
<keyword evidence="3" id="KW-0547">Nucleotide-binding</keyword>